<name>A0AA36JJL8_9DINO</name>
<dbReference type="NCBIfam" id="TIGR00756">
    <property type="entry name" value="PPR"/>
    <property type="match status" value="3"/>
</dbReference>
<feature type="repeat" description="PPR" evidence="2">
    <location>
        <begin position="267"/>
        <end position="301"/>
    </location>
</feature>
<dbReference type="PROSITE" id="PS51375">
    <property type="entry name" value="PPR"/>
    <property type="match status" value="6"/>
</dbReference>
<feature type="repeat" description="PPR" evidence="2">
    <location>
        <begin position="232"/>
        <end position="266"/>
    </location>
</feature>
<gene>
    <name evidence="5" type="ORF">EVOR1521_LOCUS29140</name>
</gene>
<protein>
    <recommendedName>
        <fullName evidence="4">PROP1-like PPR domain-containing protein</fullName>
    </recommendedName>
</protein>
<feature type="compositionally biased region" description="Acidic residues" evidence="3">
    <location>
        <begin position="76"/>
        <end position="85"/>
    </location>
</feature>
<organism evidence="5 6">
    <name type="scientific">Effrenium voratum</name>
    <dbReference type="NCBI Taxonomy" id="2562239"/>
    <lineage>
        <taxon>Eukaryota</taxon>
        <taxon>Sar</taxon>
        <taxon>Alveolata</taxon>
        <taxon>Dinophyceae</taxon>
        <taxon>Suessiales</taxon>
        <taxon>Symbiodiniaceae</taxon>
        <taxon>Effrenium</taxon>
    </lineage>
</organism>
<feature type="region of interest" description="Disordered" evidence="3">
    <location>
        <begin position="76"/>
        <end position="111"/>
    </location>
</feature>
<sequence length="781" mass="87527">MDLCLPNSPSPALRGGAVPSRRLGRAIFADQRRFSRLACPVLAGGVALAGRRSSSGRAAASAVVPTQEALQKELAEWGDDDEEPEIGAPKWARSGKGRSRGERGPRSKVTEDASLEDVDWQRWVTAPNKEKVWKVLKDGKPDQDSWKKVILSLRRGDCLDTKEEYARALEILASRHQGWRDATVILSCMWFNGFKPEGSHYAWVMRALIKSSRWNQTIQLFEEMVEHGIAPDEYCYTFAINAYSRKREVEGSLQLLQAMKADGLRPQRRAYHVILYALGQIGAWMQSLEIMDDMVKQGVMPVAQTFNLLVMAYGNAGEIEGVVQTIDYMRTTKLELSLGTFLYGMRAAERAGELDQGLLLFQKMRTLGIKTSEKVDEVLMSIAITAGDPDRALQFFDAAMQRRQQWGRVEGTAVAEELGIYRQALRACEMGAASGLRPGGIPSYEDYALQLLLELQKSKLPLDSTMYLHAVSACEYNKSWLRVVSLLKEMKEKGIKVEGERFRSAFQNGIMAAQEDENPDEAFDLFQQMKANKLTVETDMYQKMIQMLEMHGQLARATNLDTELADLQLKSFNKELMVHRKRNEWQEAVAVLQKVRDEGIMPTLKFTNTALSALQKPGKWEMVLDLLGEMKKDGQPPDACSFTVLVSAMLQAGELQKAVAQLKNMEKQGVHPTYMTYGRLIHALEAAGQPEQALYLWDEMRQKHVEPDRVAYEAAIRACRASEFWEALLELFSEMKELDKGPSKASTVSAALAAERLGLAESVVEGAEPALTSRDARESFS</sequence>
<dbReference type="PANTHER" id="PTHR47936">
    <property type="entry name" value="PPR_LONG DOMAIN-CONTAINING PROTEIN"/>
    <property type="match status" value="1"/>
</dbReference>
<evidence type="ECO:0000313" key="6">
    <source>
        <dbReference type="Proteomes" id="UP001178507"/>
    </source>
</evidence>
<dbReference type="Pfam" id="PF13812">
    <property type="entry name" value="PPR_3"/>
    <property type="match status" value="1"/>
</dbReference>
<dbReference type="PANTHER" id="PTHR47936:SF1">
    <property type="entry name" value="PENTATRICOPEPTIDE REPEAT-CONTAINING PROTEIN GUN1, CHLOROPLASTIC"/>
    <property type="match status" value="1"/>
</dbReference>
<accession>A0AA36JJL8</accession>
<dbReference type="Pfam" id="PF17177">
    <property type="entry name" value="PPR_long"/>
    <property type="match status" value="1"/>
</dbReference>
<dbReference type="AlphaFoldDB" id="A0AA36JJL8"/>
<dbReference type="Pfam" id="PF01535">
    <property type="entry name" value="PPR"/>
    <property type="match status" value="3"/>
</dbReference>
<feature type="domain" description="PROP1-like PPR" evidence="4">
    <location>
        <begin position="236"/>
        <end position="399"/>
    </location>
</feature>
<evidence type="ECO:0000256" key="1">
    <source>
        <dbReference type="ARBA" id="ARBA00022737"/>
    </source>
</evidence>
<comment type="caution">
    <text evidence="5">The sequence shown here is derived from an EMBL/GenBank/DDBJ whole genome shotgun (WGS) entry which is preliminary data.</text>
</comment>
<feature type="repeat" description="PPR" evidence="2">
    <location>
        <begin position="638"/>
        <end position="672"/>
    </location>
</feature>
<feature type="compositionally biased region" description="Basic and acidic residues" evidence="3">
    <location>
        <begin position="99"/>
        <end position="111"/>
    </location>
</feature>
<evidence type="ECO:0000313" key="5">
    <source>
        <dbReference type="EMBL" id="CAJ1407447.1"/>
    </source>
</evidence>
<dbReference type="InterPro" id="IPR002885">
    <property type="entry name" value="PPR_rpt"/>
</dbReference>
<dbReference type="InterPro" id="IPR011990">
    <property type="entry name" value="TPR-like_helical_dom_sf"/>
</dbReference>
<dbReference type="InterPro" id="IPR033443">
    <property type="entry name" value="PROP1-like_PPR_dom"/>
</dbReference>
<feature type="repeat" description="PPR" evidence="2">
    <location>
        <begin position="603"/>
        <end position="637"/>
    </location>
</feature>
<dbReference type="EMBL" id="CAUJNA010003672">
    <property type="protein sequence ID" value="CAJ1407447.1"/>
    <property type="molecule type" value="Genomic_DNA"/>
</dbReference>
<evidence type="ECO:0000256" key="3">
    <source>
        <dbReference type="SAM" id="MobiDB-lite"/>
    </source>
</evidence>
<keyword evidence="1" id="KW-0677">Repeat</keyword>
<dbReference type="Proteomes" id="UP001178507">
    <property type="component" value="Unassembled WGS sequence"/>
</dbReference>
<feature type="repeat" description="PPR" evidence="2">
    <location>
        <begin position="197"/>
        <end position="231"/>
    </location>
</feature>
<proteinExistence type="predicted"/>
<evidence type="ECO:0000256" key="2">
    <source>
        <dbReference type="PROSITE-ProRule" id="PRU00708"/>
    </source>
</evidence>
<keyword evidence="6" id="KW-1185">Reference proteome</keyword>
<feature type="repeat" description="PPR" evidence="2">
    <location>
        <begin position="673"/>
        <end position="707"/>
    </location>
</feature>
<dbReference type="Gene3D" id="1.25.40.10">
    <property type="entry name" value="Tetratricopeptide repeat domain"/>
    <property type="match status" value="4"/>
</dbReference>
<reference evidence="5" key="1">
    <citation type="submission" date="2023-08" db="EMBL/GenBank/DDBJ databases">
        <authorList>
            <person name="Chen Y."/>
            <person name="Shah S."/>
            <person name="Dougan E. K."/>
            <person name="Thang M."/>
            <person name="Chan C."/>
        </authorList>
    </citation>
    <scope>NUCLEOTIDE SEQUENCE</scope>
</reference>
<evidence type="ECO:0000259" key="4">
    <source>
        <dbReference type="Pfam" id="PF17177"/>
    </source>
</evidence>